<dbReference type="AlphaFoldDB" id="A0A1E7LVK6"/>
<protein>
    <submittedName>
        <fullName evidence="2">Uncharacterized protein</fullName>
    </submittedName>
</protein>
<name>A0A1E7LVK6_9ACTN</name>
<comment type="caution">
    <text evidence="2">The sequence shown here is derived from an EMBL/GenBank/DDBJ whole genome shotgun (WGS) entry which is preliminary data.</text>
</comment>
<dbReference type="Proteomes" id="UP000175971">
    <property type="component" value="Unassembled WGS sequence"/>
</dbReference>
<dbReference type="EMBL" id="LJGZ01000027">
    <property type="protein sequence ID" value="OEV20196.1"/>
    <property type="molecule type" value="Genomic_DNA"/>
</dbReference>
<sequence>MSVDLQTGVRVYQFITDRIDERRRDQYPDGREEHDTDWIAAHDLEKAFAEAVHADESGTAEHLLQQLRDMAAPWQDHPHHPDNHTDSRRQPDSTVPGSRP</sequence>
<evidence type="ECO:0000256" key="1">
    <source>
        <dbReference type="SAM" id="MobiDB-lite"/>
    </source>
</evidence>
<keyword evidence="3" id="KW-1185">Reference proteome</keyword>
<gene>
    <name evidence="2" type="ORF">AN221_13375</name>
</gene>
<accession>A0A1E7LVK6</accession>
<reference evidence="2 3" key="1">
    <citation type="journal article" date="2016" name="Front. Microbiol.">
        <title>Comparative Genomics Analysis of Streptomyces Species Reveals Their Adaptation to the Marine Environment and Their Diversity at the Genomic Level.</title>
        <authorList>
            <person name="Tian X."/>
            <person name="Zhang Z."/>
            <person name="Yang T."/>
            <person name="Chen M."/>
            <person name="Li J."/>
            <person name="Chen F."/>
            <person name="Yang J."/>
            <person name="Li W."/>
            <person name="Zhang B."/>
            <person name="Zhang Z."/>
            <person name="Wu J."/>
            <person name="Zhang C."/>
            <person name="Long L."/>
            <person name="Xiao J."/>
        </authorList>
    </citation>
    <scope>NUCLEOTIDE SEQUENCE [LARGE SCALE GENOMIC DNA]</scope>
    <source>
        <strain evidence="2 3">SCSIO M10372</strain>
    </source>
</reference>
<evidence type="ECO:0000313" key="2">
    <source>
        <dbReference type="EMBL" id="OEV20196.1"/>
    </source>
</evidence>
<organism evidence="2 3">
    <name type="scientific">Streptomyces nanshensis</name>
    <dbReference type="NCBI Taxonomy" id="518642"/>
    <lineage>
        <taxon>Bacteria</taxon>
        <taxon>Bacillati</taxon>
        <taxon>Actinomycetota</taxon>
        <taxon>Actinomycetes</taxon>
        <taxon>Kitasatosporales</taxon>
        <taxon>Streptomycetaceae</taxon>
        <taxon>Streptomyces</taxon>
    </lineage>
</organism>
<dbReference type="OrthoDB" id="4312126at2"/>
<dbReference type="PATRIC" id="fig|518642.7.peg.5325"/>
<feature type="compositionally biased region" description="Basic and acidic residues" evidence="1">
    <location>
        <begin position="76"/>
        <end position="91"/>
    </location>
</feature>
<feature type="region of interest" description="Disordered" evidence="1">
    <location>
        <begin position="65"/>
        <end position="100"/>
    </location>
</feature>
<evidence type="ECO:0000313" key="3">
    <source>
        <dbReference type="Proteomes" id="UP000175971"/>
    </source>
</evidence>
<dbReference type="RefSeq" id="WP_070201171.1">
    <property type="nucleotide sequence ID" value="NZ_LJGZ01000027.1"/>
</dbReference>
<proteinExistence type="predicted"/>